<dbReference type="GO" id="GO:0006352">
    <property type="term" value="P:DNA-templated transcription initiation"/>
    <property type="evidence" value="ECO:0007669"/>
    <property type="project" value="InterPro"/>
</dbReference>
<evidence type="ECO:0000313" key="4">
    <source>
        <dbReference type="EMBL" id="GAH52194.1"/>
    </source>
</evidence>
<dbReference type="InterPro" id="IPR012295">
    <property type="entry name" value="TBP_dom_sf"/>
</dbReference>
<evidence type="ECO:0000256" key="3">
    <source>
        <dbReference type="ARBA" id="ARBA00023163"/>
    </source>
</evidence>
<dbReference type="PANTHER" id="PTHR10126">
    <property type="entry name" value="TATA-BOX BINDING PROTEIN"/>
    <property type="match status" value="1"/>
</dbReference>
<dbReference type="Pfam" id="PF00352">
    <property type="entry name" value="TBP"/>
    <property type="match status" value="1"/>
</dbReference>
<gene>
    <name evidence="4" type="ORF">S03H2_29914</name>
</gene>
<comment type="similarity">
    <text evidence="1">Belongs to the TBP family.</text>
</comment>
<keyword evidence="3" id="KW-0804">Transcription</keyword>
<dbReference type="InterPro" id="IPR000814">
    <property type="entry name" value="TBP"/>
</dbReference>
<dbReference type="SUPFAM" id="SSF55945">
    <property type="entry name" value="TATA-box binding protein-like"/>
    <property type="match status" value="1"/>
</dbReference>
<organism evidence="4">
    <name type="scientific">marine sediment metagenome</name>
    <dbReference type="NCBI Taxonomy" id="412755"/>
    <lineage>
        <taxon>unclassified sequences</taxon>
        <taxon>metagenomes</taxon>
        <taxon>ecological metagenomes</taxon>
    </lineage>
</organism>
<evidence type="ECO:0008006" key="5">
    <source>
        <dbReference type="Google" id="ProtNLM"/>
    </source>
</evidence>
<dbReference type="Gene3D" id="3.30.310.10">
    <property type="entry name" value="TATA-Binding Protein"/>
    <property type="match status" value="1"/>
</dbReference>
<dbReference type="AlphaFoldDB" id="X1HED0"/>
<dbReference type="EMBL" id="BARU01018074">
    <property type="protein sequence ID" value="GAH52194.1"/>
    <property type="molecule type" value="Genomic_DNA"/>
</dbReference>
<evidence type="ECO:0000256" key="2">
    <source>
        <dbReference type="ARBA" id="ARBA00023125"/>
    </source>
</evidence>
<accession>X1HED0</accession>
<keyword evidence="2" id="KW-0238">DNA-binding</keyword>
<evidence type="ECO:0000256" key="1">
    <source>
        <dbReference type="ARBA" id="ARBA00005560"/>
    </source>
</evidence>
<proteinExistence type="inferred from homology"/>
<feature type="non-terminal residue" evidence="4">
    <location>
        <position position="1"/>
    </location>
</feature>
<sequence length="67" mass="7615">LGKQVMYEPDQFPGAIYRMKEPKCVFLLFSNGKIVCVGTKREEDIPKAVENMITILDNAEVLIRKEG</sequence>
<dbReference type="PRINTS" id="PR00686">
    <property type="entry name" value="TIFACTORIID"/>
</dbReference>
<protein>
    <recommendedName>
        <fullName evidence="5">TATA-box-binding protein</fullName>
    </recommendedName>
</protein>
<name>X1HED0_9ZZZZ</name>
<reference evidence="4" key="1">
    <citation type="journal article" date="2014" name="Front. Microbiol.">
        <title>High frequency of phylogenetically diverse reductive dehalogenase-homologous genes in deep subseafloor sedimentary metagenomes.</title>
        <authorList>
            <person name="Kawai M."/>
            <person name="Futagami T."/>
            <person name="Toyoda A."/>
            <person name="Takaki Y."/>
            <person name="Nishi S."/>
            <person name="Hori S."/>
            <person name="Arai W."/>
            <person name="Tsubouchi T."/>
            <person name="Morono Y."/>
            <person name="Uchiyama I."/>
            <person name="Ito T."/>
            <person name="Fujiyama A."/>
            <person name="Inagaki F."/>
            <person name="Takami H."/>
        </authorList>
    </citation>
    <scope>NUCLEOTIDE SEQUENCE</scope>
    <source>
        <strain evidence="4">Expedition CK06-06</strain>
    </source>
</reference>
<dbReference type="GO" id="GO:0003677">
    <property type="term" value="F:DNA binding"/>
    <property type="evidence" value="ECO:0007669"/>
    <property type="project" value="UniProtKB-KW"/>
</dbReference>
<comment type="caution">
    <text evidence="4">The sequence shown here is derived from an EMBL/GenBank/DDBJ whole genome shotgun (WGS) entry which is preliminary data.</text>
</comment>